<name>A0A401SE71_CHIPU</name>
<dbReference type="Proteomes" id="UP000287033">
    <property type="component" value="Unassembled WGS sequence"/>
</dbReference>
<protein>
    <submittedName>
        <fullName evidence="1">Uncharacterized protein</fullName>
    </submittedName>
</protein>
<keyword evidence="2" id="KW-1185">Reference proteome</keyword>
<gene>
    <name evidence="1" type="ORF">chiPu_0007086</name>
</gene>
<evidence type="ECO:0000313" key="2">
    <source>
        <dbReference type="Proteomes" id="UP000287033"/>
    </source>
</evidence>
<proteinExistence type="predicted"/>
<accession>A0A401SE71</accession>
<comment type="caution">
    <text evidence="1">The sequence shown here is derived from an EMBL/GenBank/DDBJ whole genome shotgun (WGS) entry which is preliminary data.</text>
</comment>
<dbReference type="AlphaFoldDB" id="A0A401SE71"/>
<dbReference type="EMBL" id="BEZZ01000214">
    <property type="protein sequence ID" value="GCC28654.1"/>
    <property type="molecule type" value="Genomic_DNA"/>
</dbReference>
<organism evidence="1 2">
    <name type="scientific">Chiloscyllium punctatum</name>
    <name type="common">Brownbanded bambooshark</name>
    <name type="synonym">Hemiscyllium punctatum</name>
    <dbReference type="NCBI Taxonomy" id="137246"/>
    <lineage>
        <taxon>Eukaryota</taxon>
        <taxon>Metazoa</taxon>
        <taxon>Chordata</taxon>
        <taxon>Craniata</taxon>
        <taxon>Vertebrata</taxon>
        <taxon>Chondrichthyes</taxon>
        <taxon>Elasmobranchii</taxon>
        <taxon>Galeomorphii</taxon>
        <taxon>Galeoidea</taxon>
        <taxon>Orectolobiformes</taxon>
        <taxon>Hemiscylliidae</taxon>
        <taxon>Chiloscyllium</taxon>
    </lineage>
</organism>
<reference evidence="1 2" key="1">
    <citation type="journal article" date="2018" name="Nat. Ecol. Evol.">
        <title>Shark genomes provide insights into elasmobranch evolution and the origin of vertebrates.</title>
        <authorList>
            <person name="Hara Y"/>
            <person name="Yamaguchi K"/>
            <person name="Onimaru K"/>
            <person name="Kadota M"/>
            <person name="Koyanagi M"/>
            <person name="Keeley SD"/>
            <person name="Tatsumi K"/>
            <person name="Tanaka K"/>
            <person name="Motone F"/>
            <person name="Kageyama Y"/>
            <person name="Nozu R"/>
            <person name="Adachi N"/>
            <person name="Nishimura O"/>
            <person name="Nakagawa R"/>
            <person name="Tanegashima C"/>
            <person name="Kiyatake I"/>
            <person name="Matsumoto R"/>
            <person name="Murakumo K"/>
            <person name="Nishida K"/>
            <person name="Terakita A"/>
            <person name="Kuratani S"/>
            <person name="Sato K"/>
            <person name="Hyodo S Kuraku.S."/>
        </authorList>
    </citation>
    <scope>NUCLEOTIDE SEQUENCE [LARGE SCALE GENOMIC DNA]</scope>
</reference>
<evidence type="ECO:0000313" key="1">
    <source>
        <dbReference type="EMBL" id="GCC28654.1"/>
    </source>
</evidence>
<sequence length="70" mass="7692">MVARSVPGSWRRVCAVPDGISAVCPRIWLLIPSEVIVRPQGNELYKAGGTGLPVGLLRPTEYPDFCRLTR</sequence>